<dbReference type="InterPro" id="IPR001638">
    <property type="entry name" value="Solute-binding_3/MltF_N"/>
</dbReference>
<dbReference type="RefSeq" id="WP_176687610.1">
    <property type="nucleotide sequence ID" value="NZ_CP048810.1"/>
</dbReference>
<name>A0A6N1C8E7_9PSED</name>
<evidence type="ECO:0000259" key="3">
    <source>
        <dbReference type="SMART" id="SM00062"/>
    </source>
</evidence>
<dbReference type="PANTHER" id="PTHR35936:SF17">
    <property type="entry name" value="ARGININE-BINDING EXTRACELLULAR PROTEIN ARTP"/>
    <property type="match status" value="1"/>
</dbReference>
<dbReference type="Gene3D" id="3.40.190.10">
    <property type="entry name" value="Periplasmic binding protein-like II"/>
    <property type="match status" value="2"/>
</dbReference>
<evidence type="ECO:0000256" key="1">
    <source>
        <dbReference type="ARBA" id="ARBA00010333"/>
    </source>
</evidence>
<dbReference type="PANTHER" id="PTHR35936">
    <property type="entry name" value="MEMBRANE-BOUND LYTIC MUREIN TRANSGLYCOSYLASE F"/>
    <property type="match status" value="1"/>
</dbReference>
<dbReference type="SUPFAM" id="SSF53850">
    <property type="entry name" value="Periplasmic binding protein-like II"/>
    <property type="match status" value="1"/>
</dbReference>
<protein>
    <submittedName>
        <fullName evidence="4">Transporter substrate-binding domain-containing protein</fullName>
    </submittedName>
</protein>
<gene>
    <name evidence="4" type="ORF">GN234_00480</name>
</gene>
<organism evidence="4 5">
    <name type="scientific">Pseudomonas bijieensis</name>
    <dbReference type="NCBI Taxonomy" id="2681983"/>
    <lineage>
        <taxon>Bacteria</taxon>
        <taxon>Pseudomonadati</taxon>
        <taxon>Pseudomonadota</taxon>
        <taxon>Gammaproteobacteria</taxon>
        <taxon>Pseudomonadales</taxon>
        <taxon>Pseudomonadaceae</taxon>
        <taxon>Pseudomonas</taxon>
    </lineage>
</organism>
<evidence type="ECO:0000313" key="4">
    <source>
        <dbReference type="EMBL" id="QKS80510.1"/>
    </source>
</evidence>
<dbReference type="Proteomes" id="UP000509545">
    <property type="component" value="Chromosome"/>
</dbReference>
<dbReference type="SMART" id="SM00062">
    <property type="entry name" value="PBPb"/>
    <property type="match status" value="1"/>
</dbReference>
<feature type="domain" description="Solute-binding protein family 3/N-terminal" evidence="3">
    <location>
        <begin position="17"/>
        <end position="237"/>
    </location>
</feature>
<evidence type="ECO:0000313" key="5">
    <source>
        <dbReference type="Proteomes" id="UP000509545"/>
    </source>
</evidence>
<dbReference type="KEGG" id="pbz:GN234_00480"/>
<evidence type="ECO:0000256" key="2">
    <source>
        <dbReference type="ARBA" id="ARBA00022729"/>
    </source>
</evidence>
<dbReference type="Pfam" id="PF00497">
    <property type="entry name" value="SBP_bac_3"/>
    <property type="match status" value="1"/>
</dbReference>
<comment type="similarity">
    <text evidence="1">Belongs to the bacterial solute-binding protein 3 family.</text>
</comment>
<accession>A0A6N1C8E7</accession>
<dbReference type="AlphaFoldDB" id="A0A6N1C8E7"/>
<sequence>MILDIAAVRGDLAPSGELRVAINLGNPVLAQRDETTGNLGGGSVALANALANELGLVARLTPYDAAGKVFAALEDELWDLAFLAIEPVRAEKIAFSSPYVSIDGTYLVRMDSSFQKAADLDGQGHRISVGRGAAYDLYLSRTLQHSELVRADTSASAVDLFLEQELEAAAGVRQPLERFARSTPGVRVLADNFTEIRQAMAVPKARKMAAEYIENFICRLVRDGFVARALAESGQSDARVVLPILPTAPI</sequence>
<reference evidence="4 5" key="1">
    <citation type="submission" date="2020-02" db="EMBL/GenBank/DDBJ databases">
        <authorList>
            <person name="Liang J."/>
        </authorList>
    </citation>
    <scope>NUCLEOTIDE SEQUENCE [LARGE SCALE GENOMIC DNA]</scope>
    <source>
        <strain evidence="4 5">L22-9</strain>
    </source>
</reference>
<keyword evidence="5" id="KW-1185">Reference proteome</keyword>
<dbReference type="EMBL" id="CP048810">
    <property type="protein sequence ID" value="QKS80510.1"/>
    <property type="molecule type" value="Genomic_DNA"/>
</dbReference>
<proteinExistence type="inferred from homology"/>
<keyword evidence="2" id="KW-0732">Signal</keyword>